<keyword evidence="5 7" id="KW-1133">Transmembrane helix</keyword>
<evidence type="ECO:0000256" key="6">
    <source>
        <dbReference type="ARBA" id="ARBA00023136"/>
    </source>
</evidence>
<evidence type="ECO:0000256" key="2">
    <source>
        <dbReference type="ARBA" id="ARBA00010430"/>
    </source>
</evidence>
<feature type="transmembrane region" description="Helical" evidence="7">
    <location>
        <begin position="40"/>
        <end position="61"/>
    </location>
</feature>
<reference evidence="8 9" key="1">
    <citation type="submission" date="2014-09" db="EMBL/GenBank/DDBJ databases">
        <authorList>
            <person name="Ellenberger Sabrina"/>
        </authorList>
    </citation>
    <scope>NUCLEOTIDE SEQUENCE [LARGE SCALE GENOMIC DNA]</scope>
    <source>
        <strain evidence="8 9">CBS 412.66</strain>
    </source>
</reference>
<evidence type="ECO:0000313" key="8">
    <source>
        <dbReference type="EMBL" id="CEP17754.1"/>
    </source>
</evidence>
<comment type="subunit">
    <text evidence="7">Component of the dolichol-phosphate mannose (DPM) synthase complex.</text>
</comment>
<organism evidence="8 9">
    <name type="scientific">Parasitella parasitica</name>
    <dbReference type="NCBI Taxonomy" id="35722"/>
    <lineage>
        <taxon>Eukaryota</taxon>
        <taxon>Fungi</taxon>
        <taxon>Fungi incertae sedis</taxon>
        <taxon>Mucoromycota</taxon>
        <taxon>Mucoromycotina</taxon>
        <taxon>Mucoromycetes</taxon>
        <taxon>Mucorales</taxon>
        <taxon>Mucorineae</taxon>
        <taxon>Mucoraceae</taxon>
        <taxon>Parasitella</taxon>
    </lineage>
</organism>
<comment type="similarity">
    <text evidence="2 7">Belongs to the DPM3 family.</text>
</comment>
<gene>
    <name evidence="8" type="primary">PARPA_12054.1 scaffold 44939</name>
</gene>
<keyword evidence="9" id="KW-1185">Reference proteome</keyword>
<dbReference type="PANTHER" id="PTHR16433:SF0">
    <property type="entry name" value="DOLICHOL-PHOSPHATE MANNOSYLTRANSFERASE SUBUNIT 3"/>
    <property type="match status" value="1"/>
</dbReference>
<dbReference type="GO" id="GO:0005789">
    <property type="term" value="C:endoplasmic reticulum membrane"/>
    <property type="evidence" value="ECO:0007669"/>
    <property type="project" value="UniProtKB-SubCell"/>
</dbReference>
<dbReference type="InterPro" id="IPR013174">
    <property type="entry name" value="DPM3"/>
</dbReference>
<evidence type="ECO:0000256" key="4">
    <source>
        <dbReference type="ARBA" id="ARBA00022824"/>
    </source>
</evidence>
<feature type="transmembrane region" description="Helical" evidence="7">
    <location>
        <begin position="7"/>
        <end position="28"/>
    </location>
</feature>
<sequence length="92" mass="10319">MTRATEAYTCAAIIVAVYLVVFLGFIPLPETVQDKIVPVLPWWALITFGCYCLSNIGNAMYTFRDCPEAYHELMGEISQAKNDLRSKGLQLN</sequence>
<dbReference type="GO" id="GO:0006506">
    <property type="term" value="P:GPI anchor biosynthetic process"/>
    <property type="evidence" value="ECO:0007669"/>
    <property type="project" value="TreeGrafter"/>
</dbReference>
<accession>A0A0B7NRX8</accession>
<dbReference type="EMBL" id="LN733737">
    <property type="protein sequence ID" value="CEP17754.1"/>
    <property type="molecule type" value="Genomic_DNA"/>
</dbReference>
<dbReference type="PANTHER" id="PTHR16433">
    <property type="entry name" value="DOLICHOL-PHOSPHATE MANNOSYLTRANSFERASE SUBUNIT 3"/>
    <property type="match status" value="1"/>
</dbReference>
<dbReference type="UniPathway" id="UPA00378"/>
<dbReference type="Pfam" id="PF08285">
    <property type="entry name" value="DPM3"/>
    <property type="match status" value="1"/>
</dbReference>
<evidence type="ECO:0000256" key="5">
    <source>
        <dbReference type="ARBA" id="ARBA00022989"/>
    </source>
</evidence>
<keyword evidence="6 7" id="KW-0472">Membrane</keyword>
<dbReference type="AlphaFoldDB" id="A0A0B7NRX8"/>
<comment type="pathway">
    <text evidence="7">Protein modification; protein glycosylation.</text>
</comment>
<dbReference type="OrthoDB" id="2014333at2759"/>
<name>A0A0B7NRX8_9FUNG</name>
<evidence type="ECO:0000313" key="9">
    <source>
        <dbReference type="Proteomes" id="UP000054107"/>
    </source>
</evidence>
<proteinExistence type="inferred from homology"/>
<evidence type="ECO:0000256" key="3">
    <source>
        <dbReference type="ARBA" id="ARBA00022692"/>
    </source>
</evidence>
<keyword evidence="4 7" id="KW-0256">Endoplasmic reticulum</keyword>
<comment type="subcellular location">
    <subcellularLocation>
        <location evidence="1 7">Endoplasmic reticulum membrane</location>
        <topology evidence="1 7">Multi-pass membrane protein</topology>
    </subcellularLocation>
</comment>
<evidence type="ECO:0000256" key="7">
    <source>
        <dbReference type="RuleBase" id="RU365085"/>
    </source>
</evidence>
<comment type="function">
    <text evidence="7">Stabilizer subunit of the dolichol-phosphate mannose (DPM) synthase complex; tethers catalytic subunit to the ER.</text>
</comment>
<dbReference type="GO" id="GO:0033185">
    <property type="term" value="C:dolichol-phosphate-mannose synthase complex"/>
    <property type="evidence" value="ECO:0007669"/>
    <property type="project" value="TreeGrafter"/>
</dbReference>
<evidence type="ECO:0000256" key="1">
    <source>
        <dbReference type="ARBA" id="ARBA00004477"/>
    </source>
</evidence>
<protein>
    <recommendedName>
        <fullName evidence="7">Dolichol-phosphate mannosyltransferase subunit 3</fullName>
    </recommendedName>
</protein>
<dbReference type="Proteomes" id="UP000054107">
    <property type="component" value="Unassembled WGS sequence"/>
</dbReference>
<keyword evidence="3 7" id="KW-0812">Transmembrane</keyword>
<dbReference type="STRING" id="35722.A0A0B7NRX8"/>